<gene>
    <name evidence="2" type="ORF">OD750_026930</name>
</gene>
<dbReference type="EMBL" id="JAOVZO020000023">
    <property type="protein sequence ID" value="MDC8016178.1"/>
    <property type="molecule type" value="Genomic_DNA"/>
</dbReference>
<dbReference type="AlphaFoldDB" id="A0A9X3YSI0"/>
<feature type="chain" id="PRO_5040793045" evidence="1">
    <location>
        <begin position="24"/>
        <end position="369"/>
    </location>
</feature>
<dbReference type="Proteomes" id="UP001139971">
    <property type="component" value="Unassembled WGS sequence"/>
</dbReference>
<keyword evidence="1" id="KW-0732">Signal</keyword>
<dbReference type="RefSeq" id="WP_263542536.1">
    <property type="nucleotide sequence ID" value="NZ_JAOVZO020000023.1"/>
</dbReference>
<feature type="signal peptide" evidence="1">
    <location>
        <begin position="1"/>
        <end position="23"/>
    </location>
</feature>
<organism evidence="2 3">
    <name type="scientific">Tahibacter soli</name>
    <dbReference type="NCBI Taxonomy" id="2983605"/>
    <lineage>
        <taxon>Bacteria</taxon>
        <taxon>Pseudomonadati</taxon>
        <taxon>Pseudomonadota</taxon>
        <taxon>Gammaproteobacteria</taxon>
        <taxon>Lysobacterales</taxon>
        <taxon>Rhodanobacteraceae</taxon>
        <taxon>Tahibacter</taxon>
    </lineage>
</organism>
<dbReference type="Pfam" id="PF11949">
    <property type="entry name" value="DUF3466"/>
    <property type="match status" value="1"/>
</dbReference>
<reference evidence="2" key="1">
    <citation type="submission" date="2023-02" db="EMBL/GenBank/DDBJ databases">
        <title>Tahibacter soli sp. nov. isolated from soil.</title>
        <authorList>
            <person name="Baek J.H."/>
            <person name="Lee J.K."/>
            <person name="Choi D.G."/>
            <person name="Jeon C.O."/>
        </authorList>
    </citation>
    <scope>NUCLEOTIDE SEQUENCE</scope>
    <source>
        <strain evidence="2">BL</strain>
    </source>
</reference>
<protein>
    <submittedName>
        <fullName evidence="2">DUF3466 family protein</fullName>
    </submittedName>
</protein>
<dbReference type="InterPro" id="IPR022562">
    <property type="entry name" value="DUF3466"/>
</dbReference>
<evidence type="ECO:0000313" key="3">
    <source>
        <dbReference type="Proteomes" id="UP001139971"/>
    </source>
</evidence>
<comment type="caution">
    <text evidence="2">The sequence shown here is derived from an EMBL/GenBank/DDBJ whole genome shotgun (WGS) entry which is preliminary data.</text>
</comment>
<keyword evidence="3" id="KW-1185">Reference proteome</keyword>
<sequence>MHVRSRCLSVAVLAALAAGTAAAGQAPHYHLVPIEIPGASDVYVADINDAGLAVGYYISAEDGATQAFLFDGTQATTLPRPADRAEAQATAINEIGQIVGYASTITDDGAQTTAMLWNAANLANYTVIGDDQAVKLNPADINDNGTVVGLASHDGAFRAFTWTQAGGLADGVPDHGEGTQAYWSAVSNAGKLVGGWNLIFGATHAMTAQAGMPGFAPIADGVDDVPSMAHNVNETGVAVGEMDVEGNGKSVPVTFAGGTATAIPGALLGLSTGAAFGINDTGTIVGRAQNFLTLSFKAFVYVDGTAYDILAQSDGGKTFPYLLKGAAVNNHGAIAGLGRVGEFNVGSFIAVPEPAPDAIFANGFEQAIP</sequence>
<evidence type="ECO:0000313" key="2">
    <source>
        <dbReference type="EMBL" id="MDC8016178.1"/>
    </source>
</evidence>
<name>A0A9X3YSI0_9GAMM</name>
<accession>A0A9X3YSI0</accession>
<proteinExistence type="predicted"/>
<evidence type="ECO:0000256" key="1">
    <source>
        <dbReference type="SAM" id="SignalP"/>
    </source>
</evidence>